<gene>
    <name evidence="2" type="ORF">B296_00038361</name>
</gene>
<comment type="caution">
    <text evidence="2">The sequence shown here is derived from an EMBL/GenBank/DDBJ whole genome shotgun (WGS) entry which is preliminary data.</text>
</comment>
<organism evidence="2 3">
    <name type="scientific">Ensete ventricosum</name>
    <name type="common">Abyssinian banana</name>
    <name type="synonym">Musa ensete</name>
    <dbReference type="NCBI Taxonomy" id="4639"/>
    <lineage>
        <taxon>Eukaryota</taxon>
        <taxon>Viridiplantae</taxon>
        <taxon>Streptophyta</taxon>
        <taxon>Embryophyta</taxon>
        <taxon>Tracheophyta</taxon>
        <taxon>Spermatophyta</taxon>
        <taxon>Magnoliopsida</taxon>
        <taxon>Liliopsida</taxon>
        <taxon>Zingiberales</taxon>
        <taxon>Musaceae</taxon>
        <taxon>Ensete</taxon>
    </lineage>
</organism>
<evidence type="ECO:0000256" key="1">
    <source>
        <dbReference type="SAM" id="MobiDB-lite"/>
    </source>
</evidence>
<feature type="region of interest" description="Disordered" evidence="1">
    <location>
        <begin position="261"/>
        <end position="284"/>
    </location>
</feature>
<proteinExistence type="predicted"/>
<sequence>MKEADLEPMSRNLKEGYHYVVNHGEGLTIVDFGGHVSLAEKEGACMVGRGGLARGKRSSVDEVEGRSCSVSIAPRKKMLAMLKEETVDMAGGFTGDMAGGDWRMKSQQGIILCCFETGDMAGGFMGAVGRRDDAGDCLAVDDWSSIVRSPTEQQREEVAPLLWKNREVSRSIDWEGDALGITGSMILSLLRGWVAAVDRGQLARPGMNTTNDERTRIFRSSKEKQRSWLCKRGVDWRLRLHTRPDAVGTCCRLTARRKLASSSGTPQEVEDATGRRQNSREGWGSNDAREINIDLVLVLVQHDDSRFRRGRGALNVFYDRGGCNNRTKETAVGTSEAMAPAIS</sequence>
<dbReference type="Proteomes" id="UP000287651">
    <property type="component" value="Unassembled WGS sequence"/>
</dbReference>
<dbReference type="AlphaFoldDB" id="A0A426ZCX0"/>
<reference evidence="2 3" key="1">
    <citation type="journal article" date="2014" name="Agronomy (Basel)">
        <title>A Draft Genome Sequence for Ensete ventricosum, the Drought-Tolerant Tree Against Hunger.</title>
        <authorList>
            <person name="Harrison J."/>
            <person name="Moore K.A."/>
            <person name="Paszkiewicz K."/>
            <person name="Jones T."/>
            <person name="Grant M."/>
            <person name="Ambacheew D."/>
            <person name="Muzemil S."/>
            <person name="Studholme D.J."/>
        </authorList>
    </citation>
    <scope>NUCLEOTIDE SEQUENCE [LARGE SCALE GENOMIC DNA]</scope>
</reference>
<dbReference type="EMBL" id="AMZH03007224">
    <property type="protein sequence ID" value="RRT61845.1"/>
    <property type="molecule type" value="Genomic_DNA"/>
</dbReference>
<evidence type="ECO:0000313" key="2">
    <source>
        <dbReference type="EMBL" id="RRT61845.1"/>
    </source>
</evidence>
<protein>
    <submittedName>
        <fullName evidence="2">Uncharacterized protein</fullName>
    </submittedName>
</protein>
<accession>A0A426ZCX0</accession>
<evidence type="ECO:0000313" key="3">
    <source>
        <dbReference type="Proteomes" id="UP000287651"/>
    </source>
</evidence>
<name>A0A426ZCX0_ENSVE</name>